<sequence length="116" mass="13290">MLVQALLEKRDVNSVELQSLLEAREMGKVNFLLVDVREDMEFEMGHIKGADLLKPTSMFEQWAKDFFHEVEDKTVIFTCRTGNRSGQVQNIFAKSGHKSVINHYGGIVSYRGDINR</sequence>
<dbReference type="SUPFAM" id="SSF52821">
    <property type="entry name" value="Rhodanese/Cell cycle control phosphatase"/>
    <property type="match status" value="1"/>
</dbReference>
<dbReference type="PANTHER" id="PTHR43031">
    <property type="entry name" value="FAD-DEPENDENT OXIDOREDUCTASE"/>
    <property type="match status" value="1"/>
</dbReference>
<gene>
    <name evidence="2" type="ORF">HELGO_WM2955</name>
</gene>
<reference evidence="2" key="1">
    <citation type="submission" date="2020-01" db="EMBL/GenBank/DDBJ databases">
        <authorList>
            <person name="Meier V. D."/>
            <person name="Meier V D."/>
        </authorList>
    </citation>
    <scope>NUCLEOTIDE SEQUENCE</scope>
    <source>
        <strain evidence="2">HLG_WM_MAG_01</strain>
    </source>
</reference>
<dbReference type="Pfam" id="PF00581">
    <property type="entry name" value="Rhodanese"/>
    <property type="match status" value="1"/>
</dbReference>
<dbReference type="Gene3D" id="3.40.250.10">
    <property type="entry name" value="Rhodanese-like domain"/>
    <property type="match status" value="1"/>
</dbReference>
<dbReference type="PROSITE" id="PS50206">
    <property type="entry name" value="RHODANESE_3"/>
    <property type="match status" value="1"/>
</dbReference>
<accession>A0A6S6SJK7</accession>
<dbReference type="EMBL" id="CACVAS010000036">
    <property type="protein sequence ID" value="CAA6805091.1"/>
    <property type="molecule type" value="Genomic_DNA"/>
</dbReference>
<dbReference type="InterPro" id="IPR050229">
    <property type="entry name" value="GlpE_sulfurtransferase"/>
</dbReference>
<feature type="domain" description="Rhodanese" evidence="1">
    <location>
        <begin position="27"/>
        <end position="115"/>
    </location>
</feature>
<evidence type="ECO:0000259" key="1">
    <source>
        <dbReference type="PROSITE" id="PS50206"/>
    </source>
</evidence>
<name>A0A6S6SJK7_9BACT</name>
<organism evidence="2">
    <name type="scientific">uncultured Sulfurovum sp</name>
    <dbReference type="NCBI Taxonomy" id="269237"/>
    <lineage>
        <taxon>Bacteria</taxon>
        <taxon>Pseudomonadati</taxon>
        <taxon>Campylobacterota</taxon>
        <taxon>Epsilonproteobacteria</taxon>
        <taxon>Campylobacterales</taxon>
        <taxon>Sulfurovaceae</taxon>
        <taxon>Sulfurovum</taxon>
        <taxon>environmental samples</taxon>
    </lineage>
</organism>
<evidence type="ECO:0000313" key="2">
    <source>
        <dbReference type="EMBL" id="CAA6805091.1"/>
    </source>
</evidence>
<proteinExistence type="predicted"/>
<dbReference type="AlphaFoldDB" id="A0A6S6SJK7"/>
<dbReference type="CDD" id="cd00158">
    <property type="entry name" value="RHOD"/>
    <property type="match status" value="1"/>
</dbReference>
<dbReference type="InterPro" id="IPR001763">
    <property type="entry name" value="Rhodanese-like_dom"/>
</dbReference>
<protein>
    <recommendedName>
        <fullName evidence="1">Rhodanese domain-containing protein</fullName>
    </recommendedName>
</protein>
<dbReference type="SMART" id="SM00450">
    <property type="entry name" value="RHOD"/>
    <property type="match status" value="1"/>
</dbReference>
<dbReference type="InterPro" id="IPR036873">
    <property type="entry name" value="Rhodanese-like_dom_sf"/>
</dbReference>
<dbReference type="PANTHER" id="PTHR43031:SF1">
    <property type="entry name" value="PYRIDINE NUCLEOTIDE-DISULPHIDE OXIDOREDUCTASE"/>
    <property type="match status" value="1"/>
</dbReference>